<dbReference type="Proteomes" id="UP000244755">
    <property type="component" value="Chromosome 1"/>
</dbReference>
<dbReference type="GO" id="GO:0003677">
    <property type="term" value="F:DNA binding"/>
    <property type="evidence" value="ECO:0007669"/>
    <property type="project" value="InterPro"/>
</dbReference>
<dbReference type="KEGG" id="mee:DA075_10055"/>
<gene>
    <name evidence="1" type="ORF">DA075_10055</name>
</gene>
<dbReference type="Gene3D" id="1.10.260.40">
    <property type="entry name" value="lambda repressor-like DNA-binding domains"/>
    <property type="match status" value="1"/>
</dbReference>
<protein>
    <submittedName>
        <fullName evidence="1">Uncharacterized protein</fullName>
    </submittedName>
</protein>
<accession>A0A2R4WI63</accession>
<name>A0A2R4WI63_9HYPH</name>
<evidence type="ECO:0000313" key="1">
    <source>
        <dbReference type="EMBL" id="AWB21215.1"/>
    </source>
</evidence>
<keyword evidence="2" id="KW-1185">Reference proteome</keyword>
<organism evidence="1 2">
    <name type="scientific">Methylobacterium currus</name>
    <dbReference type="NCBI Taxonomy" id="2051553"/>
    <lineage>
        <taxon>Bacteria</taxon>
        <taxon>Pseudomonadati</taxon>
        <taxon>Pseudomonadota</taxon>
        <taxon>Alphaproteobacteria</taxon>
        <taxon>Hyphomicrobiales</taxon>
        <taxon>Methylobacteriaceae</taxon>
        <taxon>Methylobacterium</taxon>
    </lineage>
</organism>
<proteinExistence type="predicted"/>
<dbReference type="AlphaFoldDB" id="A0A2R4WI63"/>
<evidence type="ECO:0000313" key="2">
    <source>
        <dbReference type="Proteomes" id="UP000244755"/>
    </source>
</evidence>
<dbReference type="InterPro" id="IPR010982">
    <property type="entry name" value="Lambda_DNA-bd_dom_sf"/>
</dbReference>
<dbReference type="RefSeq" id="WP_099953091.1">
    <property type="nucleotide sequence ID" value="NZ_CP028843.1"/>
</dbReference>
<dbReference type="EMBL" id="CP028843">
    <property type="protein sequence ID" value="AWB21215.1"/>
    <property type="molecule type" value="Genomic_DNA"/>
</dbReference>
<sequence>MNELATTSEVIDALGGTTRVARLTGRKLAAVSNWREKQSFPPSTFLVMQAALANAERSAPATLWGMLVPPTTLSDEAGAAA</sequence>
<reference evidence="1 2" key="1">
    <citation type="submission" date="2018-04" db="EMBL/GenBank/DDBJ databases">
        <title>Methylobacterium sp. PR1016A genome.</title>
        <authorList>
            <person name="Park W."/>
        </authorList>
    </citation>
    <scope>NUCLEOTIDE SEQUENCE [LARGE SCALE GENOMIC DNA]</scope>
    <source>
        <strain evidence="1 2">PR1016A</strain>
    </source>
</reference>
<dbReference type="OrthoDB" id="8613254at2"/>